<evidence type="ECO:0000256" key="4">
    <source>
        <dbReference type="ARBA" id="ARBA00023136"/>
    </source>
</evidence>
<evidence type="ECO:0000256" key="1">
    <source>
        <dbReference type="ARBA" id="ARBA00004606"/>
    </source>
</evidence>
<dbReference type="EMBL" id="JAVFWL010000002">
    <property type="protein sequence ID" value="KAK6732721.1"/>
    <property type="molecule type" value="Genomic_DNA"/>
</dbReference>
<name>A0ABR1C3Z2_NECAM</name>
<reference evidence="6 7" key="1">
    <citation type="submission" date="2023-08" db="EMBL/GenBank/DDBJ databases">
        <title>A Necator americanus chromosomal reference genome.</title>
        <authorList>
            <person name="Ilik V."/>
            <person name="Petrzelkova K.J."/>
            <person name="Pardy F."/>
            <person name="Fuh T."/>
            <person name="Niatou-Singa F.S."/>
            <person name="Gouil Q."/>
            <person name="Baker L."/>
            <person name="Ritchie M.E."/>
            <person name="Jex A.R."/>
            <person name="Gazzola D."/>
            <person name="Li H."/>
            <person name="Toshio Fujiwara R."/>
            <person name="Zhan B."/>
            <person name="Aroian R.V."/>
            <person name="Pafco B."/>
            <person name="Schwarz E.M."/>
        </authorList>
    </citation>
    <scope>NUCLEOTIDE SEQUENCE [LARGE SCALE GENOMIC DNA]</scope>
    <source>
        <strain evidence="6 7">Aroian</strain>
        <tissue evidence="6">Whole animal</tissue>
    </source>
</reference>
<evidence type="ECO:0000256" key="5">
    <source>
        <dbReference type="ARBA" id="ARBA00023180"/>
    </source>
</evidence>
<accession>A0ABR1C3Z2</accession>
<protein>
    <submittedName>
        <fullName evidence="6">Uncharacterized protein</fullName>
    </submittedName>
</protein>
<dbReference type="Pfam" id="PF02485">
    <property type="entry name" value="Branch"/>
    <property type="match status" value="2"/>
</dbReference>
<keyword evidence="2" id="KW-0328">Glycosyltransferase</keyword>
<evidence type="ECO:0000313" key="6">
    <source>
        <dbReference type="EMBL" id="KAK6732721.1"/>
    </source>
</evidence>
<evidence type="ECO:0000313" key="7">
    <source>
        <dbReference type="Proteomes" id="UP001303046"/>
    </source>
</evidence>
<comment type="subcellular location">
    <subcellularLocation>
        <location evidence="1">Membrane</location>
        <topology evidence="1">Single-pass type II membrane protein</topology>
    </subcellularLocation>
</comment>
<dbReference type="PANTHER" id="PTHR46671">
    <property type="entry name" value="PROTEIN CBG11221"/>
    <property type="match status" value="1"/>
</dbReference>
<proteinExistence type="predicted"/>
<comment type="caution">
    <text evidence="6">The sequence shown here is derived from an EMBL/GenBank/DDBJ whole genome shotgun (WGS) entry which is preliminary data.</text>
</comment>
<gene>
    <name evidence="6" type="primary">Necator_chrII.g4634</name>
    <name evidence="6" type="ORF">RB195_016842</name>
</gene>
<organism evidence="6 7">
    <name type="scientific">Necator americanus</name>
    <name type="common">Human hookworm</name>
    <dbReference type="NCBI Taxonomy" id="51031"/>
    <lineage>
        <taxon>Eukaryota</taxon>
        <taxon>Metazoa</taxon>
        <taxon>Ecdysozoa</taxon>
        <taxon>Nematoda</taxon>
        <taxon>Chromadorea</taxon>
        <taxon>Rhabditida</taxon>
        <taxon>Rhabditina</taxon>
        <taxon>Rhabditomorpha</taxon>
        <taxon>Strongyloidea</taxon>
        <taxon>Ancylostomatidae</taxon>
        <taxon>Bunostominae</taxon>
        <taxon>Necator</taxon>
    </lineage>
</organism>
<evidence type="ECO:0000256" key="3">
    <source>
        <dbReference type="ARBA" id="ARBA00022679"/>
    </source>
</evidence>
<keyword evidence="5" id="KW-0325">Glycoprotein</keyword>
<keyword evidence="3" id="KW-0808">Transferase</keyword>
<dbReference type="Proteomes" id="UP001303046">
    <property type="component" value="Unassembled WGS sequence"/>
</dbReference>
<evidence type="ECO:0000256" key="2">
    <source>
        <dbReference type="ARBA" id="ARBA00022676"/>
    </source>
</evidence>
<keyword evidence="4" id="KW-0472">Membrane</keyword>
<keyword evidence="7" id="KW-1185">Reference proteome</keyword>
<sequence>MGLLALNGDVLSYLPCVAPGCDYKSYMERIAQNRPVFVSRKMGYSCEEVRDRILPKYPMEKIEHGVAHARVVYKDYEFIEEELRSNYHWQNHFCYTLDSKSSPNFRIKIRQLPVCLRNVYVVSASKSKENATLRFAKGVVQASLSRAAVDWMVNRVNLTTLIENINQEPFSDELLIQSLQITDEFDMPGRFSYECSQTGSAGTITRLTHWIMGSPNDCLSGHVRHDICIMGVEHIPELSRTPHILVNKMMPDFDYGAIECVHELVFNRTFRNQVDHALNRSHYSNLAHVIYHKNRHDPSWLSSLNCSNLVRPYRRLLPKSFPERDY</sequence>
<dbReference type="InterPro" id="IPR003406">
    <property type="entry name" value="Glyco_trans_14"/>
</dbReference>
<dbReference type="PANTHER" id="PTHR46671:SF7">
    <property type="entry name" value="CORE-2_I-BRANCHING ENZYME"/>
    <property type="match status" value="1"/>
</dbReference>